<feature type="non-terminal residue" evidence="2">
    <location>
        <position position="1"/>
    </location>
</feature>
<reference evidence="2 3" key="1">
    <citation type="journal article" date="2012" name="Genome Biol.">
        <title>Genome and low-iron response of an oceanic diatom adapted to chronic iron limitation.</title>
        <authorList>
            <person name="Lommer M."/>
            <person name="Specht M."/>
            <person name="Roy A.S."/>
            <person name="Kraemer L."/>
            <person name="Andreson R."/>
            <person name="Gutowska M.A."/>
            <person name="Wolf J."/>
            <person name="Bergner S.V."/>
            <person name="Schilhabel M.B."/>
            <person name="Klostermeier U.C."/>
            <person name="Beiko R.G."/>
            <person name="Rosenstiel P."/>
            <person name="Hippler M."/>
            <person name="Laroche J."/>
        </authorList>
    </citation>
    <scope>NUCLEOTIDE SEQUENCE [LARGE SCALE GENOMIC DNA]</scope>
    <source>
        <strain evidence="2 3">CCMP1005</strain>
    </source>
</reference>
<protein>
    <submittedName>
        <fullName evidence="2">Uncharacterized protein</fullName>
    </submittedName>
</protein>
<dbReference type="AlphaFoldDB" id="K0SET4"/>
<evidence type="ECO:0000256" key="1">
    <source>
        <dbReference type="SAM" id="MobiDB-lite"/>
    </source>
</evidence>
<accession>K0SET4</accession>
<organism evidence="2 3">
    <name type="scientific">Thalassiosira oceanica</name>
    <name type="common">Marine diatom</name>
    <dbReference type="NCBI Taxonomy" id="159749"/>
    <lineage>
        <taxon>Eukaryota</taxon>
        <taxon>Sar</taxon>
        <taxon>Stramenopiles</taxon>
        <taxon>Ochrophyta</taxon>
        <taxon>Bacillariophyta</taxon>
        <taxon>Coscinodiscophyceae</taxon>
        <taxon>Thalassiosirophycidae</taxon>
        <taxon>Thalassiosirales</taxon>
        <taxon>Thalassiosiraceae</taxon>
        <taxon>Thalassiosira</taxon>
    </lineage>
</organism>
<proteinExistence type="predicted"/>
<feature type="region of interest" description="Disordered" evidence="1">
    <location>
        <begin position="39"/>
        <end position="90"/>
    </location>
</feature>
<dbReference type="Proteomes" id="UP000266841">
    <property type="component" value="Unassembled WGS sequence"/>
</dbReference>
<sequence>RRAIPMALRPPLSIKRAGATGATANSLIVKRARPAEVPMGCHARSRKTAHTSTVTKVPTKTKKNEQNHGALGRGELLHNHEPPSNGGWQH</sequence>
<dbReference type="EMBL" id="AGNL01017940">
    <property type="protein sequence ID" value="EJK63865.1"/>
    <property type="molecule type" value="Genomic_DNA"/>
</dbReference>
<evidence type="ECO:0000313" key="2">
    <source>
        <dbReference type="EMBL" id="EJK63865.1"/>
    </source>
</evidence>
<evidence type="ECO:0000313" key="3">
    <source>
        <dbReference type="Proteomes" id="UP000266841"/>
    </source>
</evidence>
<name>K0SET4_THAOC</name>
<keyword evidence="3" id="KW-1185">Reference proteome</keyword>
<gene>
    <name evidence="2" type="ORF">THAOC_15455</name>
</gene>
<comment type="caution">
    <text evidence="2">The sequence shown here is derived from an EMBL/GenBank/DDBJ whole genome shotgun (WGS) entry which is preliminary data.</text>
</comment>